<accession>A0ABV9T533</accession>
<comment type="subcellular location">
    <subcellularLocation>
        <location evidence="1">Endomembrane system</location>
        <topology evidence="1">Multi-pass membrane protein</topology>
    </subcellularLocation>
    <subcellularLocation>
        <location evidence="2">Golgi apparatus membrane</location>
    </subcellularLocation>
</comment>
<dbReference type="RefSeq" id="WP_377067162.1">
    <property type="nucleotide sequence ID" value="NZ_JBHSJJ010000013.1"/>
</dbReference>
<evidence type="ECO:0000256" key="2">
    <source>
        <dbReference type="ARBA" id="ARBA00004394"/>
    </source>
</evidence>
<feature type="transmembrane region" description="Helical" evidence="7">
    <location>
        <begin position="164"/>
        <end position="184"/>
    </location>
</feature>
<feature type="transmembrane region" description="Helical" evidence="7">
    <location>
        <begin position="95"/>
        <end position="113"/>
    </location>
</feature>
<dbReference type="PANTHER" id="PTHR16133:SF0">
    <property type="entry name" value="ZINC_IRON REGULATED TRANSPORTER-RELATED PROTEIN 102B, ISOFORM E"/>
    <property type="match status" value="1"/>
</dbReference>
<dbReference type="Proteomes" id="UP001595818">
    <property type="component" value="Unassembled WGS sequence"/>
</dbReference>
<evidence type="ECO:0000256" key="1">
    <source>
        <dbReference type="ARBA" id="ARBA00004127"/>
    </source>
</evidence>
<evidence type="ECO:0000256" key="3">
    <source>
        <dbReference type="ARBA" id="ARBA00022692"/>
    </source>
</evidence>
<evidence type="ECO:0000256" key="7">
    <source>
        <dbReference type="SAM" id="Phobius"/>
    </source>
</evidence>
<evidence type="ECO:0000313" key="8">
    <source>
        <dbReference type="EMBL" id="MFC4873871.1"/>
    </source>
</evidence>
<gene>
    <name evidence="8" type="ORF">ACFPFU_19360</name>
</gene>
<keyword evidence="3 7" id="KW-0812">Transmembrane</keyword>
<sequence>MLHFILLFLAAFGAGLLALLIPQWKEKDFKLALIFAGSYLFSITILHIFPELFADKESAYFMGLYILLGFLLQQVLDFMSSGIEHGHIHQHSSHGIGNSVWTLMIGLFLHAFLEGTLLSKQPMLSGHHHGSETLLIGIILHKMPEAFALVAVMMTRLSKFNTLLLLLLFSLASPLGMLSTDILYKQQLIGQQTINMLFGLVAGGFLHISTIIFFESSPQHRFQLHKLIIIIFAAALAILSEYII</sequence>
<dbReference type="EMBL" id="JBHSJJ010000013">
    <property type="protein sequence ID" value="MFC4873871.1"/>
    <property type="molecule type" value="Genomic_DNA"/>
</dbReference>
<keyword evidence="4 7" id="KW-1133">Transmembrane helix</keyword>
<evidence type="ECO:0000256" key="5">
    <source>
        <dbReference type="ARBA" id="ARBA00023034"/>
    </source>
</evidence>
<proteinExistence type="predicted"/>
<protein>
    <submittedName>
        <fullName evidence="8">ZIP family metal transporter</fullName>
    </submittedName>
</protein>
<keyword evidence="6 7" id="KW-0472">Membrane</keyword>
<organism evidence="8 9">
    <name type="scientific">Negadavirga shengliensis</name>
    <dbReference type="NCBI Taxonomy" id="1389218"/>
    <lineage>
        <taxon>Bacteria</taxon>
        <taxon>Pseudomonadati</taxon>
        <taxon>Bacteroidota</taxon>
        <taxon>Cytophagia</taxon>
        <taxon>Cytophagales</taxon>
        <taxon>Cyclobacteriaceae</taxon>
        <taxon>Negadavirga</taxon>
    </lineage>
</organism>
<evidence type="ECO:0000313" key="9">
    <source>
        <dbReference type="Proteomes" id="UP001595818"/>
    </source>
</evidence>
<name>A0ABV9T533_9BACT</name>
<dbReference type="InterPro" id="IPR045891">
    <property type="entry name" value="ZIP9"/>
</dbReference>
<dbReference type="InterPro" id="IPR003689">
    <property type="entry name" value="ZIP"/>
</dbReference>
<keyword evidence="9" id="KW-1185">Reference proteome</keyword>
<dbReference type="PANTHER" id="PTHR16133">
    <property type="entry name" value="SOLUTE CARRIER FAMILY 39 ZINC TRANSPORTER , MEMBER 9-RELATED"/>
    <property type="match status" value="1"/>
</dbReference>
<evidence type="ECO:0000256" key="6">
    <source>
        <dbReference type="ARBA" id="ARBA00023136"/>
    </source>
</evidence>
<feature type="transmembrane region" description="Helical" evidence="7">
    <location>
        <begin position="6"/>
        <end position="24"/>
    </location>
</feature>
<feature type="transmembrane region" description="Helical" evidence="7">
    <location>
        <begin position="61"/>
        <end position="83"/>
    </location>
</feature>
<keyword evidence="5" id="KW-0333">Golgi apparatus</keyword>
<feature type="transmembrane region" description="Helical" evidence="7">
    <location>
        <begin position="31"/>
        <end position="49"/>
    </location>
</feature>
<dbReference type="Pfam" id="PF02535">
    <property type="entry name" value="Zip"/>
    <property type="match status" value="1"/>
</dbReference>
<reference evidence="9" key="1">
    <citation type="journal article" date="2019" name="Int. J. Syst. Evol. Microbiol.">
        <title>The Global Catalogue of Microorganisms (GCM) 10K type strain sequencing project: providing services to taxonomists for standard genome sequencing and annotation.</title>
        <authorList>
            <consortium name="The Broad Institute Genomics Platform"/>
            <consortium name="The Broad Institute Genome Sequencing Center for Infectious Disease"/>
            <person name="Wu L."/>
            <person name="Ma J."/>
        </authorList>
    </citation>
    <scope>NUCLEOTIDE SEQUENCE [LARGE SCALE GENOMIC DNA]</scope>
    <source>
        <strain evidence="9">CGMCC 4.7466</strain>
    </source>
</reference>
<feature type="transmembrane region" description="Helical" evidence="7">
    <location>
        <begin position="196"/>
        <end position="214"/>
    </location>
</feature>
<feature type="transmembrane region" description="Helical" evidence="7">
    <location>
        <begin position="226"/>
        <end position="243"/>
    </location>
</feature>
<evidence type="ECO:0000256" key="4">
    <source>
        <dbReference type="ARBA" id="ARBA00022989"/>
    </source>
</evidence>
<comment type="caution">
    <text evidence="8">The sequence shown here is derived from an EMBL/GenBank/DDBJ whole genome shotgun (WGS) entry which is preliminary data.</text>
</comment>